<dbReference type="PROSITE" id="PS50928">
    <property type="entry name" value="ABC_TM1"/>
    <property type="match status" value="1"/>
</dbReference>
<dbReference type="Proteomes" id="UP001247307">
    <property type="component" value="Unassembled WGS sequence"/>
</dbReference>
<accession>A0AAE3YIH1</accession>
<name>A0AAE3YIH1_9MICC</name>
<evidence type="ECO:0000256" key="4">
    <source>
        <dbReference type="ARBA" id="ARBA00022692"/>
    </source>
</evidence>
<keyword evidence="6 7" id="KW-0472">Membrane</keyword>
<evidence type="ECO:0000256" key="3">
    <source>
        <dbReference type="ARBA" id="ARBA00022475"/>
    </source>
</evidence>
<feature type="transmembrane region" description="Helical" evidence="7">
    <location>
        <begin position="141"/>
        <end position="169"/>
    </location>
</feature>
<gene>
    <name evidence="10" type="ORF">J2S35_001483</name>
</gene>
<evidence type="ECO:0000259" key="9">
    <source>
        <dbReference type="PROSITE" id="PS50928"/>
    </source>
</evidence>
<comment type="caution">
    <text evidence="10">The sequence shown here is derived from an EMBL/GenBank/DDBJ whole genome shotgun (WGS) entry which is preliminary data.</text>
</comment>
<dbReference type="SUPFAM" id="SSF161098">
    <property type="entry name" value="MetI-like"/>
    <property type="match status" value="1"/>
</dbReference>
<feature type="region of interest" description="Disordered" evidence="8">
    <location>
        <begin position="1"/>
        <end position="36"/>
    </location>
</feature>
<evidence type="ECO:0000313" key="11">
    <source>
        <dbReference type="Proteomes" id="UP001247307"/>
    </source>
</evidence>
<comment type="similarity">
    <text evidence="7">Belongs to the binding-protein-dependent transport system permease family.</text>
</comment>
<feature type="domain" description="ABC transmembrane type-1" evidence="9">
    <location>
        <begin position="104"/>
        <end position="315"/>
    </location>
</feature>
<comment type="subcellular location">
    <subcellularLocation>
        <location evidence="1 7">Cell membrane</location>
        <topology evidence="1 7">Multi-pass membrane protein</topology>
    </subcellularLocation>
</comment>
<dbReference type="Gene3D" id="1.10.3720.10">
    <property type="entry name" value="MetI-like"/>
    <property type="match status" value="1"/>
</dbReference>
<keyword evidence="4 7" id="KW-0812">Transmembrane</keyword>
<dbReference type="InterPro" id="IPR051393">
    <property type="entry name" value="ABC_transporter_permease"/>
</dbReference>
<keyword evidence="11" id="KW-1185">Reference proteome</keyword>
<feature type="transmembrane region" description="Helical" evidence="7">
    <location>
        <begin position="40"/>
        <end position="63"/>
    </location>
</feature>
<feature type="transmembrane region" description="Helical" evidence="7">
    <location>
        <begin position="294"/>
        <end position="316"/>
    </location>
</feature>
<dbReference type="PANTHER" id="PTHR30193">
    <property type="entry name" value="ABC TRANSPORTER PERMEASE PROTEIN"/>
    <property type="match status" value="1"/>
</dbReference>
<evidence type="ECO:0000256" key="2">
    <source>
        <dbReference type="ARBA" id="ARBA00022448"/>
    </source>
</evidence>
<feature type="transmembrane region" description="Helical" evidence="7">
    <location>
        <begin position="108"/>
        <end position="129"/>
    </location>
</feature>
<dbReference type="GO" id="GO:0055085">
    <property type="term" value="P:transmembrane transport"/>
    <property type="evidence" value="ECO:0007669"/>
    <property type="project" value="InterPro"/>
</dbReference>
<evidence type="ECO:0000313" key="10">
    <source>
        <dbReference type="EMBL" id="MDR6892543.1"/>
    </source>
</evidence>
<feature type="transmembrane region" description="Helical" evidence="7">
    <location>
        <begin position="189"/>
        <end position="214"/>
    </location>
</feature>
<evidence type="ECO:0000256" key="5">
    <source>
        <dbReference type="ARBA" id="ARBA00022989"/>
    </source>
</evidence>
<keyword evidence="5 7" id="KW-1133">Transmembrane helix</keyword>
<keyword evidence="2 7" id="KW-0813">Transport</keyword>
<dbReference type="PANTHER" id="PTHR30193:SF37">
    <property type="entry name" value="INNER MEMBRANE ABC TRANSPORTER PERMEASE PROTEIN YCJO"/>
    <property type="match status" value="1"/>
</dbReference>
<protein>
    <submittedName>
        <fullName evidence="10">Sn-glycerol 3-phosphate transport system permease protein</fullName>
    </submittedName>
</protein>
<evidence type="ECO:0000256" key="8">
    <source>
        <dbReference type="SAM" id="MobiDB-lite"/>
    </source>
</evidence>
<dbReference type="InterPro" id="IPR000515">
    <property type="entry name" value="MetI-like"/>
</dbReference>
<evidence type="ECO:0000256" key="7">
    <source>
        <dbReference type="RuleBase" id="RU363032"/>
    </source>
</evidence>
<sequence>MASTSAPPRRPAPSRAEQPARPSQRPRPRRLSGSPGRRTMAAWLTFASFVLPNLALIVAFTYVPLVQNIGFSTLDWPFGSDSATRIGLGNYVEFFTSESGQDVWRRTAIFTAATVGGSMVLGLTLALLLNSKVRGQGFFRATVFAPYVLSGVGVGLVALFVFNPTYGLLAQVMRVLGFASPQWILNPDLSLLMVIIVYVWKNAGYCALVYLAGLQGINQDVLDAAALDGASPARGFFSITLPLLSPTTFFLLVTTLLNSLQAFDLLRTIKPSGDGVNTLIFESYIQVFGGPGRAGYSAAISVVLFVVLLVVTLAQLRFVEKKVHYS</sequence>
<dbReference type="GO" id="GO:0005886">
    <property type="term" value="C:plasma membrane"/>
    <property type="evidence" value="ECO:0007669"/>
    <property type="project" value="UniProtKB-SubCell"/>
</dbReference>
<dbReference type="InterPro" id="IPR035906">
    <property type="entry name" value="MetI-like_sf"/>
</dbReference>
<evidence type="ECO:0000256" key="6">
    <source>
        <dbReference type="ARBA" id="ARBA00023136"/>
    </source>
</evidence>
<proteinExistence type="inferred from homology"/>
<organism evidence="10 11">
    <name type="scientific">Falsarthrobacter nasiphocae</name>
    <dbReference type="NCBI Taxonomy" id="189863"/>
    <lineage>
        <taxon>Bacteria</taxon>
        <taxon>Bacillati</taxon>
        <taxon>Actinomycetota</taxon>
        <taxon>Actinomycetes</taxon>
        <taxon>Micrococcales</taxon>
        <taxon>Micrococcaceae</taxon>
        <taxon>Falsarthrobacter</taxon>
    </lineage>
</organism>
<evidence type="ECO:0000256" key="1">
    <source>
        <dbReference type="ARBA" id="ARBA00004651"/>
    </source>
</evidence>
<feature type="transmembrane region" description="Helical" evidence="7">
    <location>
        <begin position="235"/>
        <end position="257"/>
    </location>
</feature>
<dbReference type="CDD" id="cd06261">
    <property type="entry name" value="TM_PBP2"/>
    <property type="match status" value="1"/>
</dbReference>
<dbReference type="Pfam" id="PF00528">
    <property type="entry name" value="BPD_transp_1"/>
    <property type="match status" value="1"/>
</dbReference>
<dbReference type="AlphaFoldDB" id="A0AAE3YIH1"/>
<keyword evidence="3" id="KW-1003">Cell membrane</keyword>
<reference evidence="10" key="1">
    <citation type="submission" date="2023-07" db="EMBL/GenBank/DDBJ databases">
        <title>Sequencing the genomes of 1000 actinobacteria strains.</title>
        <authorList>
            <person name="Klenk H.-P."/>
        </authorList>
    </citation>
    <scope>NUCLEOTIDE SEQUENCE</scope>
    <source>
        <strain evidence="10">DSM 13988</strain>
    </source>
</reference>
<feature type="compositionally biased region" description="Low complexity" evidence="8">
    <location>
        <begin position="1"/>
        <end position="23"/>
    </location>
</feature>
<dbReference type="EMBL" id="JAVDUI010000001">
    <property type="protein sequence ID" value="MDR6892543.1"/>
    <property type="molecule type" value="Genomic_DNA"/>
</dbReference>